<evidence type="ECO:0000256" key="6">
    <source>
        <dbReference type="SAM" id="MobiDB-lite"/>
    </source>
</evidence>
<feature type="domain" description="NAA35-like N-terminal" evidence="7">
    <location>
        <begin position="55"/>
        <end position="146"/>
    </location>
</feature>
<keyword evidence="10" id="KW-1185">Reference proteome</keyword>
<feature type="region of interest" description="Disordered" evidence="6">
    <location>
        <begin position="555"/>
        <end position="575"/>
    </location>
</feature>
<comment type="caution">
    <text evidence="9">The sequence shown here is derived from an EMBL/GenBank/DDBJ whole genome shotgun (WGS) entry which is preliminary data.</text>
</comment>
<gene>
    <name evidence="9" type="ORF">PMEA_00020543</name>
</gene>
<feature type="domain" description="NAA35-like N-terminal" evidence="7">
    <location>
        <begin position="153"/>
        <end position="198"/>
    </location>
</feature>
<feature type="non-terminal residue" evidence="9">
    <location>
        <position position="719"/>
    </location>
</feature>
<dbReference type="EMBL" id="CALNXJ010000037">
    <property type="protein sequence ID" value="CAH3143307.1"/>
    <property type="molecule type" value="Genomic_DNA"/>
</dbReference>
<accession>A0AAU9XC98</accession>
<keyword evidence="5" id="KW-0175">Coiled coil</keyword>
<reference evidence="9 10" key="1">
    <citation type="submission" date="2022-05" db="EMBL/GenBank/DDBJ databases">
        <authorList>
            <consortium name="Genoscope - CEA"/>
            <person name="William W."/>
        </authorList>
    </citation>
    <scope>NUCLEOTIDE SEQUENCE [LARGE SCALE GENOMIC DNA]</scope>
</reference>
<dbReference type="AlphaFoldDB" id="A0AAU9XC98"/>
<evidence type="ECO:0000256" key="4">
    <source>
        <dbReference type="ARBA" id="ARBA00030494"/>
    </source>
</evidence>
<evidence type="ECO:0000256" key="5">
    <source>
        <dbReference type="SAM" id="Coils"/>
    </source>
</evidence>
<comment type="similarity">
    <text evidence="2">Belongs to the MAK10 family.</text>
</comment>
<sequence length="719" mass="81793">MLICSDELSALTNEVVSGVESITKTLSKLGANEPQYNWEDITDNFTEAASELKLGELVHDNIFGLFEAMSAIEMMDPKMDAGMLCNKAKKVLQFEPAVKAGLVRIKDLTPKELIGIMDELIACLITWLDGHSLVQTVFTCLYMHNPFIIEDPCLKAFCIAMLKTCDLIKSIVNRAQVFEEEDFQAITYGFKFATQVTETRAAGMLKEAEDEVGRKLKPLKTRLREEPNCDLDTVKNQVKEYEAVLARLKFYKSFYLTLVALEKSEGSGVASGKQSLSTALSLIEPIRKTVELGVQPISTGDNRQGSIMGFEPLVNQRLLPPSFPRYTAIFGRYQAIDYTEEMVKRFLHICDVVNYASLHIVIDFVSEFSKKRPCVLTRSYLQLLVWRNNNLLGRAETIRDAIKAFNSPPSIAEKSSLSTNPKASDLADSFINRAFRPVKSIIHALGHNRARQRDKLAHLLEEFAALQDEADKVDAQLHTLLIKVEPQRQHFACFGSWVLYHTLNIMIQYLLSGFELELYSPHEYHYVFWYLDFLFGWHMTCLNRAEKLLQAQETALEQRSGRSGKKNKKKKKASEKAIQEHQGMWHLYQGMRHLCQGYLRAIEGFEMQNKTRKPADKFGSEQTRYERRFMPFQAVDTPQPMYYAHYKEYSNLSKMNASQDTDLFVMASNSFQQAKSIFEVVNNVHSEVALLLKVTKTNLVVTKLAAGGHKHDSKVSISS</sequence>
<evidence type="ECO:0000256" key="3">
    <source>
        <dbReference type="ARBA" id="ARBA00022490"/>
    </source>
</evidence>
<evidence type="ECO:0000313" key="9">
    <source>
        <dbReference type="EMBL" id="CAH3143307.1"/>
    </source>
</evidence>
<feature type="coiled-coil region" evidence="5">
    <location>
        <begin position="449"/>
        <end position="476"/>
    </location>
</feature>
<dbReference type="InterPro" id="IPR057982">
    <property type="entry name" value="TPR_NAA35"/>
</dbReference>
<evidence type="ECO:0000256" key="2">
    <source>
        <dbReference type="ARBA" id="ARBA00006289"/>
    </source>
</evidence>
<proteinExistence type="inferred from homology"/>
<keyword evidence="3" id="KW-0963">Cytoplasm</keyword>
<dbReference type="GO" id="GO:0031417">
    <property type="term" value="C:NatC complex"/>
    <property type="evidence" value="ECO:0007669"/>
    <property type="project" value="InterPro"/>
</dbReference>
<protein>
    <recommendedName>
        <fullName evidence="4">Protein MAK10 homolog</fullName>
    </recommendedName>
</protein>
<dbReference type="InterPro" id="IPR057983">
    <property type="entry name" value="NAA35-like_N"/>
</dbReference>
<evidence type="ECO:0000259" key="7">
    <source>
        <dbReference type="Pfam" id="PF04112"/>
    </source>
</evidence>
<name>A0AAU9XC98_9CNID</name>
<comment type="subcellular location">
    <subcellularLocation>
        <location evidence="1">Cytoplasm</location>
    </subcellularLocation>
</comment>
<evidence type="ECO:0000313" key="10">
    <source>
        <dbReference type="Proteomes" id="UP001159428"/>
    </source>
</evidence>
<feature type="compositionally biased region" description="Basic residues" evidence="6">
    <location>
        <begin position="562"/>
        <end position="573"/>
    </location>
</feature>
<feature type="domain" description="NAA35-like TPR repeats" evidence="8">
    <location>
        <begin position="348"/>
        <end position="718"/>
    </location>
</feature>
<organism evidence="9 10">
    <name type="scientific">Pocillopora meandrina</name>
    <dbReference type="NCBI Taxonomy" id="46732"/>
    <lineage>
        <taxon>Eukaryota</taxon>
        <taxon>Metazoa</taxon>
        <taxon>Cnidaria</taxon>
        <taxon>Anthozoa</taxon>
        <taxon>Hexacorallia</taxon>
        <taxon>Scleractinia</taxon>
        <taxon>Astrocoeniina</taxon>
        <taxon>Pocilloporidae</taxon>
        <taxon>Pocillopora</taxon>
    </lineage>
</organism>
<dbReference type="PANTHER" id="PTHR21373:SF0">
    <property type="entry name" value="N-ALPHA-ACETYLTRANSFERASE 35, NATC AUXILIARY SUBUNIT"/>
    <property type="match status" value="1"/>
</dbReference>
<evidence type="ECO:0000259" key="8">
    <source>
        <dbReference type="Pfam" id="PF25789"/>
    </source>
</evidence>
<dbReference type="Pfam" id="PF25789">
    <property type="entry name" value="TPR_NAA35"/>
    <property type="match status" value="1"/>
</dbReference>
<dbReference type="PANTHER" id="PTHR21373">
    <property type="entry name" value="GLUCOSE REPRESSIBLE PROTEIN MAK10"/>
    <property type="match status" value="1"/>
</dbReference>
<dbReference type="Pfam" id="PF04112">
    <property type="entry name" value="Mak10"/>
    <property type="match status" value="2"/>
</dbReference>
<dbReference type="Proteomes" id="UP001159428">
    <property type="component" value="Unassembled WGS sequence"/>
</dbReference>
<dbReference type="InterPro" id="IPR007244">
    <property type="entry name" value="Naa35_N"/>
</dbReference>
<evidence type="ECO:0000256" key="1">
    <source>
        <dbReference type="ARBA" id="ARBA00004496"/>
    </source>
</evidence>